<accession>A0AAE3KTW3</accession>
<gene>
    <name evidence="4" type="ORF">EGI31_18510</name>
</gene>
<dbReference type="RefSeq" id="WP_255038614.1">
    <property type="nucleotide sequence ID" value="NZ_RJUF01000177.1"/>
</dbReference>
<evidence type="ECO:0000313" key="4">
    <source>
        <dbReference type="EMBL" id="MCP9764932.1"/>
    </source>
</evidence>
<dbReference type="Gene3D" id="2.20.25.110">
    <property type="entry name" value="S-adenosyl-L-methionine-dependent methyltransferases"/>
    <property type="match status" value="1"/>
</dbReference>
<evidence type="ECO:0000256" key="2">
    <source>
        <dbReference type="ARBA" id="ARBA00022679"/>
    </source>
</evidence>
<dbReference type="InterPro" id="IPR029063">
    <property type="entry name" value="SAM-dependent_MTases_sf"/>
</dbReference>
<sequence length="242" mass="28931">MAEWFAEWFDTPFYHILYKSRGQNEAQRFIDNLSRKLDFKTNWQYCDMACGKGRHAIYLNSKGFDVVGLDLSPNNIWHAQAYENERLQFHEHDIREIFQPEFFDVMLNLFTSFGYFENQEENQKAVVAMARNIKPDGTLVLDYMNSRKAIEGFNSHYQKTVDNITFNINKRIEFGYIFKNISFETEGDQHQYEERVKLLFLEDFRHFFEKADLTLTAVYGDYDLNPYQDLVSDRMIMICKKN</sequence>
<dbReference type="GO" id="GO:0008168">
    <property type="term" value="F:methyltransferase activity"/>
    <property type="evidence" value="ECO:0007669"/>
    <property type="project" value="UniProtKB-KW"/>
</dbReference>
<evidence type="ECO:0000313" key="5">
    <source>
        <dbReference type="Proteomes" id="UP001204144"/>
    </source>
</evidence>
<protein>
    <submittedName>
        <fullName evidence="4">Class I SAM-dependent methyltransferase</fullName>
    </submittedName>
</protein>
<evidence type="ECO:0000259" key="3">
    <source>
        <dbReference type="Pfam" id="PF13649"/>
    </source>
</evidence>
<keyword evidence="1 4" id="KW-0489">Methyltransferase</keyword>
<dbReference type="AlphaFoldDB" id="A0AAE3KTW3"/>
<name>A0AAE3KTW3_9BACT</name>
<evidence type="ECO:0000256" key="1">
    <source>
        <dbReference type="ARBA" id="ARBA00022603"/>
    </source>
</evidence>
<dbReference type="Pfam" id="PF13649">
    <property type="entry name" value="Methyltransf_25"/>
    <property type="match status" value="1"/>
</dbReference>
<dbReference type="EMBL" id="RJUF01000177">
    <property type="protein sequence ID" value="MCP9764932.1"/>
    <property type="molecule type" value="Genomic_DNA"/>
</dbReference>
<keyword evidence="5" id="KW-1185">Reference proteome</keyword>
<dbReference type="CDD" id="cd02440">
    <property type="entry name" value="AdoMet_MTases"/>
    <property type="match status" value="1"/>
</dbReference>
<reference evidence="4 5" key="1">
    <citation type="submission" date="2018-11" db="EMBL/GenBank/DDBJ databases">
        <title>Novel bacteria species description.</title>
        <authorList>
            <person name="Han J.-H."/>
        </authorList>
    </citation>
    <scope>NUCLEOTIDE SEQUENCE [LARGE SCALE GENOMIC DNA]</scope>
    <source>
        <strain evidence="4 5">KCTC23259</strain>
    </source>
</reference>
<dbReference type="Proteomes" id="UP001204144">
    <property type="component" value="Unassembled WGS sequence"/>
</dbReference>
<organism evidence="4 5">
    <name type="scientific">Lacihabitans soyangensis</name>
    <dbReference type="NCBI Taxonomy" id="869394"/>
    <lineage>
        <taxon>Bacteria</taxon>
        <taxon>Pseudomonadati</taxon>
        <taxon>Bacteroidota</taxon>
        <taxon>Cytophagia</taxon>
        <taxon>Cytophagales</taxon>
        <taxon>Leadbetterellaceae</taxon>
        <taxon>Lacihabitans</taxon>
    </lineage>
</organism>
<dbReference type="SUPFAM" id="SSF53335">
    <property type="entry name" value="S-adenosyl-L-methionine-dependent methyltransferases"/>
    <property type="match status" value="1"/>
</dbReference>
<dbReference type="InterPro" id="IPR041698">
    <property type="entry name" value="Methyltransf_25"/>
</dbReference>
<proteinExistence type="predicted"/>
<dbReference type="GO" id="GO:0032259">
    <property type="term" value="P:methylation"/>
    <property type="evidence" value="ECO:0007669"/>
    <property type="project" value="UniProtKB-KW"/>
</dbReference>
<feature type="domain" description="Methyltransferase" evidence="3">
    <location>
        <begin position="47"/>
        <end position="137"/>
    </location>
</feature>
<dbReference type="PANTHER" id="PTHR43861:SF1">
    <property type="entry name" value="TRANS-ACONITATE 2-METHYLTRANSFERASE"/>
    <property type="match status" value="1"/>
</dbReference>
<dbReference type="Gene3D" id="3.40.50.150">
    <property type="entry name" value="Vaccinia Virus protein VP39"/>
    <property type="match status" value="1"/>
</dbReference>
<dbReference type="PANTHER" id="PTHR43861">
    <property type="entry name" value="TRANS-ACONITATE 2-METHYLTRANSFERASE-RELATED"/>
    <property type="match status" value="1"/>
</dbReference>
<comment type="caution">
    <text evidence="4">The sequence shown here is derived from an EMBL/GenBank/DDBJ whole genome shotgun (WGS) entry which is preliminary data.</text>
</comment>
<keyword evidence="2" id="KW-0808">Transferase</keyword>